<dbReference type="KEGG" id="bbes:BESB_028970"/>
<dbReference type="PRINTS" id="PR00689">
    <property type="entry name" value="ACOABINDINGP"/>
</dbReference>
<dbReference type="OrthoDB" id="346910at2759"/>
<dbReference type="SUPFAM" id="SSF47027">
    <property type="entry name" value="Acyl-CoA binding protein"/>
    <property type="match status" value="1"/>
</dbReference>
<dbReference type="InterPro" id="IPR035984">
    <property type="entry name" value="Acyl-CoA-binding_sf"/>
</dbReference>
<gene>
    <name evidence="4" type="ORF">BESB_028970</name>
</gene>
<dbReference type="PANTHER" id="PTHR23310">
    <property type="entry name" value="ACYL-COA-BINDING PROTEIN, ACBP"/>
    <property type="match status" value="1"/>
</dbReference>
<name>A0A2A9M7W7_BESBE</name>
<accession>A0A2A9M7W7</accession>
<dbReference type="EMBL" id="NWUJ01000015">
    <property type="protein sequence ID" value="PFH31462.1"/>
    <property type="molecule type" value="Genomic_DNA"/>
</dbReference>
<evidence type="ECO:0000313" key="4">
    <source>
        <dbReference type="EMBL" id="PFH31462.1"/>
    </source>
</evidence>
<dbReference type="Pfam" id="PF00887">
    <property type="entry name" value="ACBP"/>
    <property type="match status" value="1"/>
</dbReference>
<dbReference type="VEuPathDB" id="ToxoDB:BESB_028970"/>
<evidence type="ECO:0000259" key="3">
    <source>
        <dbReference type="PROSITE" id="PS51228"/>
    </source>
</evidence>
<dbReference type="InterPro" id="IPR014352">
    <property type="entry name" value="FERM/acyl-CoA-bd_prot_sf"/>
</dbReference>
<dbReference type="InterPro" id="IPR000582">
    <property type="entry name" value="Acyl-CoA-binding_protein"/>
</dbReference>
<dbReference type="Gene3D" id="1.20.80.10">
    <property type="match status" value="1"/>
</dbReference>
<dbReference type="RefSeq" id="XP_029215471.1">
    <property type="nucleotide sequence ID" value="XM_029361571.1"/>
</dbReference>
<dbReference type="GO" id="GO:0006631">
    <property type="term" value="P:fatty acid metabolic process"/>
    <property type="evidence" value="ECO:0007669"/>
    <property type="project" value="TreeGrafter"/>
</dbReference>
<dbReference type="Proteomes" id="UP000224006">
    <property type="component" value="Unassembled WGS sequence"/>
</dbReference>
<organism evidence="4 5">
    <name type="scientific">Besnoitia besnoiti</name>
    <name type="common">Apicomplexan protozoan</name>
    <dbReference type="NCBI Taxonomy" id="94643"/>
    <lineage>
        <taxon>Eukaryota</taxon>
        <taxon>Sar</taxon>
        <taxon>Alveolata</taxon>
        <taxon>Apicomplexa</taxon>
        <taxon>Conoidasida</taxon>
        <taxon>Coccidia</taxon>
        <taxon>Eucoccidiorida</taxon>
        <taxon>Eimeriorina</taxon>
        <taxon>Sarcocystidae</taxon>
        <taxon>Besnoitia</taxon>
    </lineage>
</organism>
<comment type="similarity">
    <text evidence="1">Belongs to the ACBP family.</text>
</comment>
<protein>
    <submittedName>
        <fullName evidence="4">Acyl-coa-binding protein</fullName>
    </submittedName>
</protein>
<dbReference type="AlphaFoldDB" id="A0A2A9M7W7"/>
<dbReference type="GeneID" id="40307949"/>
<dbReference type="STRING" id="94643.A0A2A9M7W7"/>
<keyword evidence="2" id="KW-0446">Lipid-binding</keyword>
<evidence type="ECO:0000313" key="5">
    <source>
        <dbReference type="Proteomes" id="UP000224006"/>
    </source>
</evidence>
<evidence type="ECO:0000256" key="2">
    <source>
        <dbReference type="ARBA" id="ARBA00023121"/>
    </source>
</evidence>
<keyword evidence="5" id="KW-1185">Reference proteome</keyword>
<dbReference type="PROSITE" id="PS51228">
    <property type="entry name" value="ACB_2"/>
    <property type="match status" value="1"/>
</dbReference>
<dbReference type="PANTHER" id="PTHR23310:SF62">
    <property type="entry name" value="ACYL-COA BINDING PROTEIN 1, ISOFORM A"/>
    <property type="match status" value="1"/>
</dbReference>
<comment type="caution">
    <text evidence="4">The sequence shown here is derived from an EMBL/GenBank/DDBJ whole genome shotgun (WGS) entry which is preliminary data.</text>
</comment>
<evidence type="ECO:0000256" key="1">
    <source>
        <dbReference type="ARBA" id="ARBA00005567"/>
    </source>
</evidence>
<dbReference type="GO" id="GO:0000062">
    <property type="term" value="F:fatty-acyl-CoA binding"/>
    <property type="evidence" value="ECO:0007669"/>
    <property type="project" value="InterPro"/>
</dbReference>
<sequence length="152" mass="16721">MLRSHGSCGCLPSSCSLIASRFPPSEQIAIGNCRLRAFSGCHVEFHFRGSGCVFACVLKTEEEFEKAAKYVQTSGKDSGLNPTNDQKLEFYKYYKQATVGDCNEPAPGLLAFEAKAKHGAWTSVKGMSKDEAMKKYVEALDKLQPAWREKAA</sequence>
<proteinExistence type="inferred from homology"/>
<reference evidence="4 5" key="1">
    <citation type="submission" date="2017-09" db="EMBL/GenBank/DDBJ databases">
        <title>Genome sequencing of Besnoitia besnoiti strain Bb-Ger1.</title>
        <authorList>
            <person name="Schares G."/>
            <person name="Venepally P."/>
            <person name="Lorenzi H.A."/>
        </authorList>
    </citation>
    <scope>NUCLEOTIDE SEQUENCE [LARGE SCALE GENOMIC DNA]</scope>
    <source>
        <strain evidence="4 5">Bb-Ger1</strain>
    </source>
</reference>
<feature type="domain" description="ACB" evidence="3">
    <location>
        <begin position="60"/>
        <end position="149"/>
    </location>
</feature>